<evidence type="ECO:0000313" key="7">
    <source>
        <dbReference type="Proteomes" id="UP000242815"/>
    </source>
</evidence>
<protein>
    <recommendedName>
        <fullName evidence="5">DUF1232 domain-containing protein</fullName>
    </recommendedName>
</protein>
<evidence type="ECO:0000256" key="4">
    <source>
        <dbReference type="ARBA" id="ARBA00023136"/>
    </source>
</evidence>
<proteinExistence type="predicted"/>
<gene>
    <name evidence="6" type="ORF">SAMN05216578_101603</name>
</gene>
<accession>A0A1I6A5K2</accession>
<evidence type="ECO:0000256" key="3">
    <source>
        <dbReference type="ARBA" id="ARBA00022989"/>
    </source>
</evidence>
<sequence>MQDPNQRYARTYSESGLRRKLVRYARAAGEEVVEKVLWLFYAAQSPATPRWAKTAIYGALGYFIFPLDAIPDLAPLVGYTDDLGVLAAALTTVAFYINDDIKARTRVQMEKWFGPRTTETGTEVEQVRAP</sequence>
<keyword evidence="4" id="KW-0472">Membrane</keyword>
<comment type="subcellular location">
    <subcellularLocation>
        <location evidence="1">Endomembrane system</location>
        <topology evidence="1">Multi-pass membrane protein</topology>
    </subcellularLocation>
</comment>
<name>A0A1I6A5K2_9GAMM</name>
<evidence type="ECO:0000259" key="5">
    <source>
        <dbReference type="Pfam" id="PF06803"/>
    </source>
</evidence>
<reference evidence="6 7" key="1">
    <citation type="submission" date="2016-10" db="EMBL/GenBank/DDBJ databases">
        <authorList>
            <person name="de Groot N.N."/>
        </authorList>
    </citation>
    <scope>NUCLEOTIDE SEQUENCE [LARGE SCALE GENOMIC DNA]</scope>
    <source>
        <strain evidence="6 7">JCM 18415</strain>
    </source>
</reference>
<dbReference type="RefSeq" id="WP_090536793.1">
    <property type="nucleotide sequence ID" value="NZ_FOYD01000001.1"/>
</dbReference>
<dbReference type="AlphaFoldDB" id="A0A1I6A5K2"/>
<dbReference type="InterPro" id="IPR010652">
    <property type="entry name" value="DUF1232"/>
</dbReference>
<keyword evidence="2" id="KW-0812">Transmembrane</keyword>
<dbReference type="STRING" id="1002526.SAMN05216578_101603"/>
<evidence type="ECO:0000256" key="2">
    <source>
        <dbReference type="ARBA" id="ARBA00022692"/>
    </source>
</evidence>
<evidence type="ECO:0000256" key="1">
    <source>
        <dbReference type="ARBA" id="ARBA00004127"/>
    </source>
</evidence>
<dbReference type="PIRSF" id="PIRSF031804">
    <property type="entry name" value="UCP031804"/>
    <property type="match status" value="1"/>
</dbReference>
<keyword evidence="3" id="KW-1133">Transmembrane helix</keyword>
<dbReference type="Pfam" id="PF06803">
    <property type="entry name" value="DUF1232"/>
    <property type="match status" value="1"/>
</dbReference>
<dbReference type="GO" id="GO:0012505">
    <property type="term" value="C:endomembrane system"/>
    <property type="evidence" value="ECO:0007669"/>
    <property type="project" value="UniProtKB-SubCell"/>
</dbReference>
<feature type="domain" description="DUF1232" evidence="5">
    <location>
        <begin position="52"/>
        <end position="87"/>
    </location>
</feature>
<dbReference type="OrthoDB" id="9804184at2"/>
<dbReference type="InterPro" id="IPR016983">
    <property type="entry name" value="UCP031804"/>
</dbReference>
<evidence type="ECO:0000313" key="6">
    <source>
        <dbReference type="EMBL" id="SFQ64014.1"/>
    </source>
</evidence>
<organism evidence="6 7">
    <name type="scientific">Halopseudomonas formosensis</name>
    <dbReference type="NCBI Taxonomy" id="1002526"/>
    <lineage>
        <taxon>Bacteria</taxon>
        <taxon>Pseudomonadati</taxon>
        <taxon>Pseudomonadota</taxon>
        <taxon>Gammaproteobacteria</taxon>
        <taxon>Pseudomonadales</taxon>
        <taxon>Pseudomonadaceae</taxon>
        <taxon>Halopseudomonas</taxon>
    </lineage>
</organism>
<dbReference type="EMBL" id="FOYD01000001">
    <property type="protein sequence ID" value="SFQ64014.1"/>
    <property type="molecule type" value="Genomic_DNA"/>
</dbReference>
<dbReference type="Proteomes" id="UP000242815">
    <property type="component" value="Unassembled WGS sequence"/>
</dbReference>